<feature type="active site" description="Proton acceptor" evidence="5">
    <location>
        <position position="32"/>
    </location>
</feature>
<evidence type="ECO:0000256" key="4">
    <source>
        <dbReference type="ARBA" id="ARBA00023295"/>
    </source>
</evidence>
<dbReference type="Pfam" id="PF16369">
    <property type="entry name" value="GH43_C"/>
    <property type="match status" value="1"/>
</dbReference>
<name>W4QPD1_HALA3</name>
<comment type="caution">
    <text evidence="9">The sequence shown here is derived from an EMBL/GenBank/DDBJ whole genome shotgun (WGS) entry which is preliminary data.</text>
</comment>
<dbReference type="AlphaFoldDB" id="W4QPD1"/>
<dbReference type="CDD" id="cd08998">
    <property type="entry name" value="GH43_Arb43a-like"/>
    <property type="match status" value="1"/>
</dbReference>
<evidence type="ECO:0000256" key="6">
    <source>
        <dbReference type="PIRSR" id="PIRSR606710-2"/>
    </source>
</evidence>
<dbReference type="InterPro" id="IPR032291">
    <property type="entry name" value="Abn2_C"/>
</dbReference>
<dbReference type="eggNOG" id="COG3507">
    <property type="taxonomic scope" value="Bacteria"/>
</dbReference>
<evidence type="ECO:0000313" key="9">
    <source>
        <dbReference type="EMBL" id="GAE33950.1"/>
    </source>
</evidence>
<dbReference type="InterPro" id="IPR006710">
    <property type="entry name" value="Glyco_hydro_43"/>
</dbReference>
<sequence>MKGPKKPSEYLSEFSRALDENVENWTVYNSHDPSIFADNGVYYILSTDTKTSSSNSELNAGGQIRKSTNLLDWEWVGRAFEGVPQTAYEWTEAKGLWAPEVAKWDDKYFLYYCASQFGTNQSFIGVATSTSMEGPWIDQGEVYKTSKTDRPNAIDPNIVFDRNQHPYLIYGSFFGGIYAAKLDRSTGKLLEPGEGVCIARRENETKEGAVEGPYMIYRHEEDMYYLFVSYDSLFSNYNVRVGRSSEITGPFLDYNGLDLADITSRPSDEIGTKILAGYKFQDGGGWMAPGHNSILEEDGDYFICHHARMLEKKDIFCLHIRRIVWTEDGWPLVSPERYTGEVLERIDSTAIIGSWDAVKFERLVEGVHESFDLQFLADHQLKMNNEIYNWIKTDIYTCKLFHEDDNINEVAELKILKAWDWERDCETLVFTGMDANGTCMFGKKIE</sequence>
<reference evidence="9 10" key="1">
    <citation type="journal article" date="2014" name="Genome Announc.">
        <title>Draft Genome Sequences of Three Alkaliphilic Bacillus Strains, Bacillus wakoensis JCM 9140T, Bacillus akibai JCM 9157T, and Bacillus hemicellulosilyticus JCM 9152T.</title>
        <authorList>
            <person name="Yuki M."/>
            <person name="Oshima K."/>
            <person name="Suda W."/>
            <person name="Oshida Y."/>
            <person name="Kitamura K."/>
            <person name="Iida T."/>
            <person name="Hattori M."/>
            <person name="Ohkuma M."/>
        </authorList>
    </citation>
    <scope>NUCLEOTIDE SEQUENCE [LARGE SCALE GENOMIC DNA]</scope>
    <source>
        <strain evidence="9 10">JCM 9157</strain>
    </source>
</reference>
<dbReference type="Pfam" id="PF04616">
    <property type="entry name" value="Glyco_hydro_43"/>
    <property type="match status" value="1"/>
</dbReference>
<protein>
    <submittedName>
        <fullName evidence="9">Glycoside hydrolase</fullName>
    </submittedName>
</protein>
<dbReference type="RefSeq" id="WP_035662651.1">
    <property type="nucleotide sequence ID" value="NZ_BAUV01000005.1"/>
</dbReference>
<comment type="similarity">
    <text evidence="2 7">Belongs to the glycosyl hydrolase 43 family.</text>
</comment>
<evidence type="ECO:0000256" key="2">
    <source>
        <dbReference type="ARBA" id="ARBA00009865"/>
    </source>
</evidence>
<dbReference type="GO" id="GO:0004553">
    <property type="term" value="F:hydrolase activity, hydrolyzing O-glycosyl compounds"/>
    <property type="evidence" value="ECO:0007669"/>
    <property type="project" value="InterPro"/>
</dbReference>
<dbReference type="PANTHER" id="PTHR43301:SF3">
    <property type="entry name" value="ARABINAN ENDO-1,5-ALPHA-L-ARABINOSIDASE A-RELATED"/>
    <property type="match status" value="1"/>
</dbReference>
<dbReference type="Proteomes" id="UP000018896">
    <property type="component" value="Unassembled WGS sequence"/>
</dbReference>
<gene>
    <name evidence="9" type="ORF">JCM9157_978</name>
</gene>
<keyword evidence="4 7" id="KW-0326">Glycosidase</keyword>
<feature type="site" description="Important for catalytic activity, responsible for pKa modulation of the active site Glu and correct orientation of both the proton donor and substrate" evidence="6">
    <location>
        <position position="155"/>
    </location>
</feature>
<dbReference type="GO" id="GO:0005975">
    <property type="term" value="P:carbohydrate metabolic process"/>
    <property type="evidence" value="ECO:0007669"/>
    <property type="project" value="InterPro"/>
</dbReference>
<feature type="active site" description="Proton donor" evidence="5">
    <location>
        <position position="211"/>
    </location>
</feature>
<dbReference type="SUPFAM" id="SSF75005">
    <property type="entry name" value="Arabinanase/levansucrase/invertase"/>
    <property type="match status" value="1"/>
</dbReference>
<proteinExistence type="inferred from homology"/>
<comment type="pathway">
    <text evidence="1">Glycan metabolism; L-arabinan degradation.</text>
</comment>
<dbReference type="InterPro" id="IPR050727">
    <property type="entry name" value="GH43_arabinanases"/>
</dbReference>
<dbReference type="STRING" id="1236973.JCM9157_978"/>
<keyword evidence="10" id="KW-1185">Reference proteome</keyword>
<dbReference type="Gene3D" id="2.40.128.10">
    <property type="match status" value="1"/>
</dbReference>
<evidence type="ECO:0000313" key="10">
    <source>
        <dbReference type="Proteomes" id="UP000018896"/>
    </source>
</evidence>
<evidence type="ECO:0000256" key="5">
    <source>
        <dbReference type="PIRSR" id="PIRSR606710-1"/>
    </source>
</evidence>
<organism evidence="9 10">
    <name type="scientific">Halalkalibacter akibai (strain ATCC 43226 / DSM 21942 / CIP 109018 / JCM 9157 / 1139)</name>
    <name type="common">Bacillus akibai</name>
    <dbReference type="NCBI Taxonomy" id="1236973"/>
    <lineage>
        <taxon>Bacteria</taxon>
        <taxon>Bacillati</taxon>
        <taxon>Bacillota</taxon>
        <taxon>Bacilli</taxon>
        <taxon>Bacillales</taxon>
        <taxon>Bacillaceae</taxon>
        <taxon>Halalkalibacter</taxon>
    </lineage>
</organism>
<evidence type="ECO:0000256" key="1">
    <source>
        <dbReference type="ARBA" id="ARBA00004834"/>
    </source>
</evidence>
<dbReference type="OrthoDB" id="9801455at2"/>
<feature type="domain" description="Extracellular endo-alpha-(1-&gt;5)-L-arabinanase C-terminal" evidence="8">
    <location>
        <begin position="335"/>
        <end position="442"/>
    </location>
</feature>
<keyword evidence="3 7" id="KW-0378">Hydrolase</keyword>
<dbReference type="Gene3D" id="2.115.10.20">
    <property type="entry name" value="Glycosyl hydrolase domain, family 43"/>
    <property type="match status" value="1"/>
</dbReference>
<evidence type="ECO:0000259" key="8">
    <source>
        <dbReference type="Pfam" id="PF16369"/>
    </source>
</evidence>
<dbReference type="PANTHER" id="PTHR43301">
    <property type="entry name" value="ARABINAN ENDO-1,5-ALPHA-L-ARABINOSIDASE"/>
    <property type="match status" value="1"/>
</dbReference>
<evidence type="ECO:0000256" key="3">
    <source>
        <dbReference type="ARBA" id="ARBA00022801"/>
    </source>
</evidence>
<accession>W4QPD1</accession>
<evidence type="ECO:0000256" key="7">
    <source>
        <dbReference type="RuleBase" id="RU361187"/>
    </source>
</evidence>
<dbReference type="InterPro" id="IPR023296">
    <property type="entry name" value="Glyco_hydro_beta-prop_sf"/>
</dbReference>
<dbReference type="EMBL" id="BAUV01000005">
    <property type="protein sequence ID" value="GAE33950.1"/>
    <property type="molecule type" value="Genomic_DNA"/>
</dbReference>